<dbReference type="AlphaFoldDB" id="A0ABD0UAJ1"/>
<name>A0ABD0UAJ1_DENTH</name>
<evidence type="ECO:0000313" key="1">
    <source>
        <dbReference type="EMBL" id="KAL0907406.1"/>
    </source>
</evidence>
<dbReference type="Proteomes" id="UP001552299">
    <property type="component" value="Unassembled WGS sequence"/>
</dbReference>
<evidence type="ECO:0000313" key="2">
    <source>
        <dbReference type="Proteomes" id="UP001552299"/>
    </source>
</evidence>
<accession>A0ABD0UAJ1</accession>
<comment type="caution">
    <text evidence="1">The sequence shown here is derived from an EMBL/GenBank/DDBJ whole genome shotgun (WGS) entry which is preliminary data.</text>
</comment>
<keyword evidence="2" id="KW-1185">Reference proteome</keyword>
<gene>
    <name evidence="1" type="ORF">M5K25_021817</name>
</gene>
<organism evidence="1 2">
    <name type="scientific">Dendrobium thyrsiflorum</name>
    <name type="common">Pinecone-like raceme dendrobium</name>
    <name type="synonym">Orchid</name>
    <dbReference type="NCBI Taxonomy" id="117978"/>
    <lineage>
        <taxon>Eukaryota</taxon>
        <taxon>Viridiplantae</taxon>
        <taxon>Streptophyta</taxon>
        <taxon>Embryophyta</taxon>
        <taxon>Tracheophyta</taxon>
        <taxon>Spermatophyta</taxon>
        <taxon>Magnoliopsida</taxon>
        <taxon>Liliopsida</taxon>
        <taxon>Asparagales</taxon>
        <taxon>Orchidaceae</taxon>
        <taxon>Epidendroideae</taxon>
        <taxon>Malaxideae</taxon>
        <taxon>Dendrobiinae</taxon>
        <taxon>Dendrobium</taxon>
    </lineage>
</organism>
<reference evidence="1 2" key="1">
    <citation type="journal article" date="2024" name="Plant Biotechnol. J.">
        <title>Dendrobium thyrsiflorum genome and its molecular insights into genes involved in important horticultural traits.</title>
        <authorList>
            <person name="Chen B."/>
            <person name="Wang J.Y."/>
            <person name="Zheng P.J."/>
            <person name="Li K.L."/>
            <person name="Liang Y.M."/>
            <person name="Chen X.F."/>
            <person name="Zhang C."/>
            <person name="Zhao X."/>
            <person name="He X."/>
            <person name="Zhang G.Q."/>
            <person name="Liu Z.J."/>
            <person name="Xu Q."/>
        </authorList>
    </citation>
    <scope>NUCLEOTIDE SEQUENCE [LARGE SCALE GENOMIC DNA]</scope>
    <source>
        <strain evidence="1">GZMU011</strain>
    </source>
</reference>
<protein>
    <submittedName>
        <fullName evidence="1">Uncharacterized protein</fullName>
    </submittedName>
</protein>
<proteinExistence type="predicted"/>
<dbReference type="EMBL" id="JANQDX010000017">
    <property type="protein sequence ID" value="KAL0907406.1"/>
    <property type="molecule type" value="Genomic_DNA"/>
</dbReference>
<sequence length="86" mass="9823">MIEAGYGIYAVFPGRDIGSDVEAERYQVYGIYCGIRGSTVREVNMTIFFLQEMTPMPFTIFSLNCTLTSNSNRWERSLCSWAFSIL</sequence>